<evidence type="ECO:0000313" key="3">
    <source>
        <dbReference type="Proteomes" id="UP000076154"/>
    </source>
</evidence>
<reference evidence="2" key="1">
    <citation type="submission" date="2018-04" db="EMBL/GenBank/DDBJ databases">
        <title>Whole genome sequencing of Hypsizygus marmoreus.</title>
        <authorList>
            <person name="Choi I.-G."/>
            <person name="Min B."/>
            <person name="Kim J.-G."/>
            <person name="Kim S."/>
            <person name="Oh Y.-L."/>
            <person name="Kong W.-S."/>
            <person name="Park H."/>
            <person name="Jeong J."/>
            <person name="Song E.-S."/>
        </authorList>
    </citation>
    <scope>NUCLEOTIDE SEQUENCE [LARGE SCALE GENOMIC DNA]</scope>
    <source>
        <strain evidence="2">51987-8</strain>
    </source>
</reference>
<gene>
    <name evidence="2" type="ORF">Hypma_001186</name>
</gene>
<keyword evidence="3" id="KW-1185">Reference proteome</keyword>
<feature type="chain" id="PRO_5016927716" evidence="1">
    <location>
        <begin position="19"/>
        <end position="104"/>
    </location>
</feature>
<dbReference type="EMBL" id="LUEZ02000110">
    <property type="protein sequence ID" value="RDB17546.1"/>
    <property type="molecule type" value="Genomic_DNA"/>
</dbReference>
<protein>
    <submittedName>
        <fullName evidence="2">Uncharacterized protein</fullName>
    </submittedName>
</protein>
<dbReference type="InParanoid" id="A0A369JFA8"/>
<dbReference type="Proteomes" id="UP000076154">
    <property type="component" value="Unassembled WGS sequence"/>
</dbReference>
<sequence length="104" mass="11547">MMTMTGLVLVSRLAGTVTLPTYPSTPYCFQGCFSDDKDSLFYLLSLLVLYDIGLLREPLFDFSETTELYDGAFIIDGLNAQYRYASALTTPSTNVRFRTGTCAV</sequence>
<keyword evidence="1" id="KW-0732">Signal</keyword>
<comment type="caution">
    <text evidence="2">The sequence shown here is derived from an EMBL/GenBank/DDBJ whole genome shotgun (WGS) entry which is preliminary data.</text>
</comment>
<proteinExistence type="predicted"/>
<accession>A0A369JFA8</accession>
<evidence type="ECO:0000313" key="2">
    <source>
        <dbReference type="EMBL" id="RDB17546.1"/>
    </source>
</evidence>
<feature type="signal peptide" evidence="1">
    <location>
        <begin position="1"/>
        <end position="18"/>
    </location>
</feature>
<evidence type="ECO:0000256" key="1">
    <source>
        <dbReference type="SAM" id="SignalP"/>
    </source>
</evidence>
<dbReference type="AlphaFoldDB" id="A0A369JFA8"/>
<name>A0A369JFA8_HYPMA</name>
<organism evidence="2 3">
    <name type="scientific">Hypsizygus marmoreus</name>
    <name type="common">White beech mushroom</name>
    <name type="synonym">Agaricus marmoreus</name>
    <dbReference type="NCBI Taxonomy" id="39966"/>
    <lineage>
        <taxon>Eukaryota</taxon>
        <taxon>Fungi</taxon>
        <taxon>Dikarya</taxon>
        <taxon>Basidiomycota</taxon>
        <taxon>Agaricomycotina</taxon>
        <taxon>Agaricomycetes</taxon>
        <taxon>Agaricomycetidae</taxon>
        <taxon>Agaricales</taxon>
        <taxon>Tricholomatineae</taxon>
        <taxon>Lyophyllaceae</taxon>
        <taxon>Hypsizygus</taxon>
    </lineage>
</organism>